<organism evidence="2 3">
    <name type="scientific">Dreissena polymorpha</name>
    <name type="common">Zebra mussel</name>
    <name type="synonym">Mytilus polymorpha</name>
    <dbReference type="NCBI Taxonomy" id="45954"/>
    <lineage>
        <taxon>Eukaryota</taxon>
        <taxon>Metazoa</taxon>
        <taxon>Spiralia</taxon>
        <taxon>Lophotrochozoa</taxon>
        <taxon>Mollusca</taxon>
        <taxon>Bivalvia</taxon>
        <taxon>Autobranchia</taxon>
        <taxon>Heteroconchia</taxon>
        <taxon>Euheterodonta</taxon>
        <taxon>Imparidentia</taxon>
        <taxon>Neoheterodontei</taxon>
        <taxon>Myida</taxon>
        <taxon>Dreissenoidea</taxon>
        <taxon>Dreissenidae</taxon>
        <taxon>Dreissena</taxon>
    </lineage>
</organism>
<keyword evidence="3" id="KW-1185">Reference proteome</keyword>
<protein>
    <submittedName>
        <fullName evidence="2">Uncharacterized protein</fullName>
    </submittedName>
</protein>
<dbReference type="AlphaFoldDB" id="A0A9D4D276"/>
<reference evidence="2" key="2">
    <citation type="submission" date="2020-11" db="EMBL/GenBank/DDBJ databases">
        <authorList>
            <person name="McCartney M.A."/>
            <person name="Auch B."/>
            <person name="Kono T."/>
            <person name="Mallez S."/>
            <person name="Becker A."/>
            <person name="Gohl D.M."/>
            <person name="Silverstein K.A.T."/>
            <person name="Koren S."/>
            <person name="Bechman K.B."/>
            <person name="Herman A."/>
            <person name="Abrahante J.E."/>
            <person name="Garbe J."/>
        </authorList>
    </citation>
    <scope>NUCLEOTIDE SEQUENCE</scope>
    <source>
        <strain evidence="2">Duluth1</strain>
        <tissue evidence="2">Whole animal</tissue>
    </source>
</reference>
<feature type="compositionally biased region" description="Polar residues" evidence="1">
    <location>
        <begin position="37"/>
        <end position="51"/>
    </location>
</feature>
<comment type="caution">
    <text evidence="2">The sequence shown here is derived from an EMBL/GenBank/DDBJ whole genome shotgun (WGS) entry which is preliminary data.</text>
</comment>
<sequence>MDKAQEQQVLLQGLNMPKPSMTGNTLPEARQKPTVLPSPSGQKFEFQSSPCTAGLARKRTGLKRKAETERPLTPVFILPAMKNPICIQQAPIITLPDQPSLPPAKDTKKNARKYTTPDFVKCSRCGENRKQSTTHQSYMFHIYCKATETKPFEDWRKEIKEMKDQEKKAKKQK</sequence>
<evidence type="ECO:0000313" key="2">
    <source>
        <dbReference type="EMBL" id="KAH3736782.1"/>
    </source>
</evidence>
<dbReference type="Proteomes" id="UP000828390">
    <property type="component" value="Unassembled WGS sequence"/>
</dbReference>
<proteinExistence type="predicted"/>
<feature type="compositionally biased region" description="Polar residues" evidence="1">
    <location>
        <begin position="1"/>
        <end position="10"/>
    </location>
</feature>
<reference evidence="2" key="1">
    <citation type="journal article" date="2019" name="bioRxiv">
        <title>The Genome of the Zebra Mussel, Dreissena polymorpha: A Resource for Invasive Species Research.</title>
        <authorList>
            <person name="McCartney M.A."/>
            <person name="Auch B."/>
            <person name="Kono T."/>
            <person name="Mallez S."/>
            <person name="Zhang Y."/>
            <person name="Obille A."/>
            <person name="Becker A."/>
            <person name="Abrahante J.E."/>
            <person name="Garbe J."/>
            <person name="Badalamenti J.P."/>
            <person name="Herman A."/>
            <person name="Mangelson H."/>
            <person name="Liachko I."/>
            <person name="Sullivan S."/>
            <person name="Sone E.D."/>
            <person name="Koren S."/>
            <person name="Silverstein K.A.T."/>
            <person name="Beckman K.B."/>
            <person name="Gohl D.M."/>
        </authorList>
    </citation>
    <scope>NUCLEOTIDE SEQUENCE</scope>
    <source>
        <strain evidence="2">Duluth1</strain>
        <tissue evidence="2">Whole animal</tissue>
    </source>
</reference>
<evidence type="ECO:0000256" key="1">
    <source>
        <dbReference type="SAM" id="MobiDB-lite"/>
    </source>
</evidence>
<dbReference type="EMBL" id="JAIWYP010000011">
    <property type="protein sequence ID" value="KAH3736782.1"/>
    <property type="molecule type" value="Genomic_DNA"/>
</dbReference>
<feature type="region of interest" description="Disordered" evidence="1">
    <location>
        <begin position="1"/>
        <end position="68"/>
    </location>
</feature>
<gene>
    <name evidence="2" type="ORF">DPMN_043355</name>
</gene>
<accession>A0A9D4D276</accession>
<name>A0A9D4D276_DREPO</name>
<evidence type="ECO:0000313" key="3">
    <source>
        <dbReference type="Proteomes" id="UP000828390"/>
    </source>
</evidence>